<name>A0A839QS44_9MICO</name>
<sequence>MLLIKDHSRMKLEATTPYDSTHEQEHRILPISHPEDWAAAQDFRHGGHIIKGSGD</sequence>
<dbReference type="EMBL" id="JACHWP010000002">
    <property type="protein sequence ID" value="MBB3022852.1"/>
    <property type="molecule type" value="Genomic_DNA"/>
</dbReference>
<keyword evidence="2" id="KW-1185">Reference proteome</keyword>
<evidence type="ECO:0000313" key="2">
    <source>
        <dbReference type="Proteomes" id="UP000568050"/>
    </source>
</evidence>
<accession>A0A839QS44</accession>
<dbReference type="RefSeq" id="WP_221187232.1">
    <property type="nucleotide sequence ID" value="NZ_CBCSFZ010000018.1"/>
</dbReference>
<proteinExistence type="predicted"/>
<dbReference type="Proteomes" id="UP000568050">
    <property type="component" value="Unassembled WGS sequence"/>
</dbReference>
<evidence type="ECO:0000313" key="1">
    <source>
        <dbReference type="EMBL" id="MBB3022852.1"/>
    </source>
</evidence>
<comment type="caution">
    <text evidence="1">The sequence shown here is derived from an EMBL/GenBank/DDBJ whole genome shotgun (WGS) entry which is preliminary data.</text>
</comment>
<organism evidence="1 2">
    <name type="scientific">Helcobacillus massiliensis</name>
    <dbReference type="NCBI Taxonomy" id="521392"/>
    <lineage>
        <taxon>Bacteria</taxon>
        <taxon>Bacillati</taxon>
        <taxon>Actinomycetota</taxon>
        <taxon>Actinomycetes</taxon>
        <taxon>Micrococcales</taxon>
        <taxon>Dermabacteraceae</taxon>
        <taxon>Helcobacillus</taxon>
    </lineage>
</organism>
<dbReference type="AlphaFoldDB" id="A0A839QS44"/>
<reference evidence="1 2" key="1">
    <citation type="submission" date="2020-08" db="EMBL/GenBank/DDBJ databases">
        <title>Sequencing the genomes of 1000 actinobacteria strains.</title>
        <authorList>
            <person name="Klenk H.-P."/>
        </authorList>
    </citation>
    <scope>NUCLEOTIDE SEQUENCE [LARGE SCALE GENOMIC DNA]</scope>
    <source>
        <strain evidence="1 2">DSM 23040</strain>
    </source>
</reference>
<protein>
    <submittedName>
        <fullName evidence="1">Uncharacterized protein</fullName>
    </submittedName>
</protein>
<gene>
    <name evidence="1" type="ORF">FHX50_001135</name>
</gene>